<comment type="caution">
    <text evidence="6">The sequence shown here is derived from an EMBL/GenBank/DDBJ whole genome shotgun (WGS) entry which is preliminary data.</text>
</comment>
<evidence type="ECO:0000256" key="1">
    <source>
        <dbReference type="ARBA" id="ARBA00001954"/>
    </source>
</evidence>
<dbReference type="InterPro" id="IPR050411">
    <property type="entry name" value="AlphaKG_dependent_hydroxylases"/>
</dbReference>
<keyword evidence="7" id="KW-1185">Reference proteome</keyword>
<dbReference type="PANTHER" id="PTHR10696:SF56">
    <property type="entry name" value="TAUD_TFDA-LIKE DOMAIN-CONTAINING PROTEIN"/>
    <property type="match status" value="1"/>
</dbReference>
<dbReference type="PANTHER" id="PTHR10696">
    <property type="entry name" value="GAMMA-BUTYROBETAINE HYDROXYLASE-RELATED"/>
    <property type="match status" value="1"/>
</dbReference>
<evidence type="ECO:0000313" key="6">
    <source>
        <dbReference type="EMBL" id="MFB9463164.1"/>
    </source>
</evidence>
<keyword evidence="2 6" id="KW-0560">Oxidoreductase</keyword>
<evidence type="ECO:0000256" key="3">
    <source>
        <dbReference type="ARBA" id="ARBA00023004"/>
    </source>
</evidence>
<protein>
    <submittedName>
        <fullName evidence="6">TauD/TfdA family dioxygenase</fullName>
        <ecNumber evidence="6">1.14.11.-</ecNumber>
    </submittedName>
</protein>
<reference evidence="6 7" key="1">
    <citation type="submission" date="2024-09" db="EMBL/GenBank/DDBJ databases">
        <authorList>
            <person name="Sun Q."/>
            <person name="Mori K."/>
        </authorList>
    </citation>
    <scope>NUCLEOTIDE SEQUENCE [LARGE SCALE GENOMIC DNA]</scope>
    <source>
        <strain evidence="6 7">JCM 6917</strain>
    </source>
</reference>
<keyword evidence="3" id="KW-0408">Iron</keyword>
<dbReference type="EMBL" id="JBHMCY010000015">
    <property type="protein sequence ID" value="MFB9463164.1"/>
    <property type="molecule type" value="Genomic_DNA"/>
</dbReference>
<organism evidence="6 7">
    <name type="scientific">Streptomyces cinereospinus</name>
    <dbReference type="NCBI Taxonomy" id="285561"/>
    <lineage>
        <taxon>Bacteria</taxon>
        <taxon>Bacillati</taxon>
        <taxon>Actinomycetota</taxon>
        <taxon>Actinomycetes</taxon>
        <taxon>Kitasatosporales</taxon>
        <taxon>Streptomycetaceae</taxon>
        <taxon>Streptomyces</taxon>
    </lineage>
</organism>
<dbReference type="Pfam" id="PF02668">
    <property type="entry name" value="TauD"/>
    <property type="match status" value="1"/>
</dbReference>
<accession>A0ABV5MZX4</accession>
<keyword evidence="6" id="KW-0223">Dioxygenase</keyword>
<evidence type="ECO:0000256" key="2">
    <source>
        <dbReference type="ARBA" id="ARBA00023002"/>
    </source>
</evidence>
<proteinExistence type="predicted"/>
<evidence type="ECO:0000259" key="5">
    <source>
        <dbReference type="Pfam" id="PF02668"/>
    </source>
</evidence>
<feature type="domain" description="TauD/TfdA-like" evidence="5">
    <location>
        <begin position="32"/>
        <end position="312"/>
    </location>
</feature>
<gene>
    <name evidence="6" type="ORF">ACFF45_10710</name>
</gene>
<name>A0ABV5MZX4_9ACTN</name>
<dbReference type="GO" id="GO:0051213">
    <property type="term" value="F:dioxygenase activity"/>
    <property type="evidence" value="ECO:0007669"/>
    <property type="project" value="UniProtKB-KW"/>
</dbReference>
<sequence length="316" mass="34766">MRHETRTTGGTTLAILHTETSADAWDEARWQEARGRTRELLDSYGVVLLRGAGIPDVTAFHAAVSGFGGALIESYRGGNTPRKTLSDGVFTSTEYPARYDITLHNELSYARGWPDRLYFCCLDAPDTGGATPVCDGEALLGALSPGLRERFAAGVVYRQYLHGGAGLGKSWQDTFETDDRAVVEEFLTESGADFAWAADGGLRVAQHRPGVRKNPRTGRDTWFNQADQWHPSNLPDDEGELLLSLTDSVDDLPHWVTYADGTPLSDEDLAEVRAAQREHKLIESWQRGDVMIVDNLSVLHGREAFTGTRKVVVSMT</sequence>
<evidence type="ECO:0000313" key="7">
    <source>
        <dbReference type="Proteomes" id="UP001589709"/>
    </source>
</evidence>
<dbReference type="SUPFAM" id="SSF51197">
    <property type="entry name" value="Clavaminate synthase-like"/>
    <property type="match status" value="1"/>
</dbReference>
<dbReference type="EC" id="1.14.11.-" evidence="6"/>
<comment type="cofactor">
    <cofactor evidence="1">
        <name>Fe(2+)</name>
        <dbReference type="ChEBI" id="CHEBI:29033"/>
    </cofactor>
</comment>
<dbReference type="InterPro" id="IPR042098">
    <property type="entry name" value="TauD-like_sf"/>
</dbReference>
<dbReference type="InterPro" id="IPR003819">
    <property type="entry name" value="TauD/TfdA-like"/>
</dbReference>
<dbReference type="RefSeq" id="WP_381345098.1">
    <property type="nucleotide sequence ID" value="NZ_JBHMCY010000015.1"/>
</dbReference>
<dbReference type="Proteomes" id="UP001589709">
    <property type="component" value="Unassembled WGS sequence"/>
</dbReference>
<dbReference type="Gene3D" id="3.60.130.10">
    <property type="entry name" value="Clavaminate synthase-like"/>
    <property type="match status" value="1"/>
</dbReference>
<evidence type="ECO:0000256" key="4">
    <source>
        <dbReference type="ARBA" id="ARBA00023194"/>
    </source>
</evidence>
<keyword evidence="4" id="KW-0045">Antibiotic biosynthesis</keyword>